<organism evidence="3">
    <name type="scientific">Menopon gallinae</name>
    <name type="common">poultry shaft louse</name>
    <dbReference type="NCBI Taxonomy" id="328185"/>
    <lineage>
        <taxon>Eukaryota</taxon>
        <taxon>Metazoa</taxon>
        <taxon>Ecdysozoa</taxon>
        <taxon>Arthropoda</taxon>
        <taxon>Hexapoda</taxon>
        <taxon>Insecta</taxon>
        <taxon>Pterygota</taxon>
        <taxon>Neoptera</taxon>
        <taxon>Paraneoptera</taxon>
        <taxon>Psocodea</taxon>
        <taxon>Troctomorpha</taxon>
        <taxon>Phthiraptera</taxon>
        <taxon>Amblycera</taxon>
        <taxon>Menoponidae</taxon>
        <taxon>Menopon</taxon>
    </lineage>
</organism>
<dbReference type="PANTHER" id="PTHR34929:SF1">
    <property type="entry name" value="INAF MOTIF CONTAINING 2"/>
    <property type="match status" value="1"/>
</dbReference>
<keyword evidence="2" id="KW-0812">Transmembrane</keyword>
<dbReference type="PANTHER" id="PTHR34929">
    <property type="entry name" value="ZGC:153157"/>
    <property type="match status" value="1"/>
</dbReference>
<evidence type="ECO:0000313" key="3">
    <source>
        <dbReference type="EMBL" id="KAL0270019.1"/>
    </source>
</evidence>
<gene>
    <name evidence="3" type="ORF">PYX00_007565</name>
</gene>
<evidence type="ECO:0000256" key="2">
    <source>
        <dbReference type="SAM" id="Phobius"/>
    </source>
</evidence>
<comment type="caution">
    <text evidence="3">The sequence shown here is derived from an EMBL/GenBank/DDBJ whole genome shotgun (WGS) entry which is preliminary data.</text>
</comment>
<feature type="region of interest" description="Disordered" evidence="1">
    <location>
        <begin position="76"/>
        <end position="99"/>
    </location>
</feature>
<feature type="compositionally biased region" description="Polar residues" evidence="1">
    <location>
        <begin position="77"/>
        <end position="99"/>
    </location>
</feature>
<accession>A0AAW2HJI6</accession>
<keyword evidence="2" id="KW-1133">Transmembrane helix</keyword>
<evidence type="ECO:0008006" key="4">
    <source>
        <dbReference type="Google" id="ProtNLM"/>
    </source>
</evidence>
<protein>
    <recommendedName>
        <fullName evidence="4">Transmembrane protein INAFM2</fullName>
    </recommendedName>
</protein>
<dbReference type="InterPro" id="IPR029162">
    <property type="entry name" value="InaF-motif"/>
</dbReference>
<dbReference type="AlphaFoldDB" id="A0AAW2HJI6"/>
<keyword evidence="2" id="KW-0472">Membrane</keyword>
<sequence length="99" mass="10684">MSRNSVNCASSGGSVGAEVKFAGNDSKSKMYEPKHKKKLVRVLTVIAYIFSVSLAAITLSLFYLFIYNPGKPGHNAGSPNSTGRLYNRNNEGNSPQTPM</sequence>
<name>A0AAW2HJI6_9NEOP</name>
<evidence type="ECO:0000256" key="1">
    <source>
        <dbReference type="SAM" id="MobiDB-lite"/>
    </source>
</evidence>
<reference evidence="3" key="1">
    <citation type="journal article" date="2024" name="Gigascience">
        <title>Chromosome-level genome of the poultry shaft louse Menopon gallinae provides insight into the host-switching and adaptive evolution of parasitic lice.</title>
        <authorList>
            <person name="Xu Y."/>
            <person name="Ma L."/>
            <person name="Liu S."/>
            <person name="Liang Y."/>
            <person name="Liu Q."/>
            <person name="He Z."/>
            <person name="Tian L."/>
            <person name="Duan Y."/>
            <person name="Cai W."/>
            <person name="Li H."/>
            <person name="Song F."/>
        </authorList>
    </citation>
    <scope>NUCLEOTIDE SEQUENCE</scope>
    <source>
        <strain evidence="3">Cailab_2023a</strain>
    </source>
</reference>
<dbReference type="Pfam" id="PF15018">
    <property type="entry name" value="InaF-motif"/>
    <property type="match status" value="1"/>
</dbReference>
<feature type="transmembrane region" description="Helical" evidence="2">
    <location>
        <begin position="39"/>
        <end position="66"/>
    </location>
</feature>
<proteinExistence type="predicted"/>
<dbReference type="EMBL" id="JARGDH010000004">
    <property type="protein sequence ID" value="KAL0270019.1"/>
    <property type="molecule type" value="Genomic_DNA"/>
</dbReference>